<gene>
    <name evidence="3" type="ORF">MTR62_10815</name>
</gene>
<proteinExistence type="predicted"/>
<dbReference type="Proteomes" id="UP001162881">
    <property type="component" value="Unassembled WGS sequence"/>
</dbReference>
<feature type="domain" description="Glycosyltransferase subfamily 4-like N-terminal" evidence="2">
    <location>
        <begin position="15"/>
        <end position="185"/>
    </location>
</feature>
<organism evidence="3 4">
    <name type="scientific">Novosphingobium organovorum</name>
    <dbReference type="NCBI Taxonomy" id="2930092"/>
    <lineage>
        <taxon>Bacteria</taxon>
        <taxon>Pseudomonadati</taxon>
        <taxon>Pseudomonadota</taxon>
        <taxon>Alphaproteobacteria</taxon>
        <taxon>Sphingomonadales</taxon>
        <taxon>Sphingomonadaceae</taxon>
        <taxon>Novosphingobium</taxon>
    </lineage>
</organism>
<keyword evidence="4" id="KW-1185">Reference proteome</keyword>
<evidence type="ECO:0000313" key="3">
    <source>
        <dbReference type="EMBL" id="MCJ2183180.1"/>
    </source>
</evidence>
<accession>A0ABT0BE46</accession>
<evidence type="ECO:0000313" key="4">
    <source>
        <dbReference type="Proteomes" id="UP001162881"/>
    </source>
</evidence>
<comment type="caution">
    <text evidence="3">The sequence shown here is derived from an EMBL/GenBank/DDBJ whole genome shotgun (WGS) entry which is preliminary data.</text>
</comment>
<protein>
    <submittedName>
        <fullName evidence="3">Glycosyltransferase</fullName>
        <ecNumber evidence="3">2.4.-.-</ecNumber>
    </submittedName>
</protein>
<dbReference type="Pfam" id="PF13439">
    <property type="entry name" value="Glyco_transf_4"/>
    <property type="match status" value="1"/>
</dbReference>
<reference evidence="3" key="1">
    <citation type="submission" date="2022-03" db="EMBL/GenBank/DDBJ databases">
        <title>Identification of a novel bacterium isolated from mangrove sediments.</title>
        <authorList>
            <person name="Pan X."/>
        </authorList>
    </citation>
    <scope>NUCLEOTIDE SEQUENCE</scope>
    <source>
        <strain evidence="3">B1949</strain>
    </source>
</reference>
<evidence type="ECO:0000259" key="1">
    <source>
        <dbReference type="Pfam" id="PF00534"/>
    </source>
</evidence>
<dbReference type="PANTHER" id="PTHR45947:SF3">
    <property type="entry name" value="SULFOQUINOVOSYL TRANSFERASE SQD2"/>
    <property type="match status" value="1"/>
</dbReference>
<keyword evidence="3" id="KW-0328">Glycosyltransferase</keyword>
<dbReference type="InterPro" id="IPR001296">
    <property type="entry name" value="Glyco_trans_1"/>
</dbReference>
<keyword evidence="3" id="KW-0808">Transferase</keyword>
<dbReference type="Gene3D" id="3.40.50.2000">
    <property type="entry name" value="Glycogen Phosphorylase B"/>
    <property type="match status" value="2"/>
</dbReference>
<evidence type="ECO:0000259" key="2">
    <source>
        <dbReference type="Pfam" id="PF13439"/>
    </source>
</evidence>
<dbReference type="PANTHER" id="PTHR45947">
    <property type="entry name" value="SULFOQUINOVOSYL TRANSFERASE SQD2"/>
    <property type="match status" value="1"/>
</dbReference>
<dbReference type="EC" id="2.4.-.-" evidence="3"/>
<dbReference type="RefSeq" id="WP_244020667.1">
    <property type="nucleotide sequence ID" value="NZ_JALHLF010000037.1"/>
</dbReference>
<dbReference type="InterPro" id="IPR050194">
    <property type="entry name" value="Glycosyltransferase_grp1"/>
</dbReference>
<dbReference type="InterPro" id="IPR028098">
    <property type="entry name" value="Glyco_trans_4-like_N"/>
</dbReference>
<name>A0ABT0BE46_9SPHN</name>
<sequence length="388" mass="42464">MRIVDVCAFYSPFGGGVRTYVEQKMRIGPQLGHEIVILAPGDEDRVIERGPNARIVTLKSPRFPLDRKYWYFASERQLHQALFALAPDFVESASPWRSAGQVAQWPGPAPRSLVMHADPLSAYAYRWLGDVFSRETIDRQFNAFWEHLRRHSRRFDLVVSANASLSRRLADGGVAHTTTIPMGVQPGVFSPALRDPALRAQLLAACELPDSATLLLGVGRLAPEKRWPLVIDAVNAASHDRPIGLVLLGEGREKRTILRTIAGNPHIRLFEPERDRTHFARIMASADALVHGCEAETYCMAAAEARASGTFAILPDLGGGADHAADGAGLTYRSGDPASAAQAIRQVAQTRPQPSGHTRTMDAHFEELFAAYEAICAARIDALAHRAA</sequence>
<dbReference type="SUPFAM" id="SSF53756">
    <property type="entry name" value="UDP-Glycosyltransferase/glycogen phosphorylase"/>
    <property type="match status" value="1"/>
</dbReference>
<dbReference type="EMBL" id="JALHLF010000037">
    <property type="protein sequence ID" value="MCJ2183180.1"/>
    <property type="molecule type" value="Genomic_DNA"/>
</dbReference>
<feature type="domain" description="Glycosyl transferase family 1" evidence="1">
    <location>
        <begin position="209"/>
        <end position="350"/>
    </location>
</feature>
<dbReference type="GO" id="GO:0016757">
    <property type="term" value="F:glycosyltransferase activity"/>
    <property type="evidence" value="ECO:0007669"/>
    <property type="project" value="UniProtKB-KW"/>
</dbReference>
<dbReference type="Pfam" id="PF00534">
    <property type="entry name" value="Glycos_transf_1"/>
    <property type="match status" value="1"/>
</dbReference>